<dbReference type="Pfam" id="PF00977">
    <property type="entry name" value="His_biosynth"/>
    <property type="match status" value="1"/>
</dbReference>
<dbReference type="InterPro" id="IPR044524">
    <property type="entry name" value="Isoase_HisA-like"/>
</dbReference>
<comment type="similarity">
    <text evidence="4 12 13">Belongs to the HisA/HisF family.</text>
</comment>
<evidence type="ECO:0000256" key="13">
    <source>
        <dbReference type="RuleBase" id="RU003657"/>
    </source>
</evidence>
<keyword evidence="9 12" id="KW-0368">Histidine biosynthesis</keyword>
<evidence type="ECO:0000256" key="5">
    <source>
        <dbReference type="ARBA" id="ARBA00012550"/>
    </source>
</evidence>
<evidence type="ECO:0000256" key="1">
    <source>
        <dbReference type="ARBA" id="ARBA00000901"/>
    </source>
</evidence>
<evidence type="ECO:0000256" key="7">
    <source>
        <dbReference type="ARBA" id="ARBA00022490"/>
    </source>
</evidence>
<evidence type="ECO:0000256" key="11">
    <source>
        <dbReference type="ARBA" id="ARBA00030547"/>
    </source>
</evidence>
<evidence type="ECO:0000256" key="12">
    <source>
        <dbReference type="HAMAP-Rule" id="MF_01014"/>
    </source>
</evidence>
<proteinExistence type="inferred from homology"/>
<evidence type="ECO:0000256" key="2">
    <source>
        <dbReference type="ARBA" id="ARBA00004496"/>
    </source>
</evidence>
<feature type="active site" description="Proton donor" evidence="12">
    <location>
        <position position="136"/>
    </location>
</feature>
<evidence type="ECO:0000256" key="10">
    <source>
        <dbReference type="ARBA" id="ARBA00023235"/>
    </source>
</evidence>
<dbReference type="GO" id="GO:0005737">
    <property type="term" value="C:cytoplasm"/>
    <property type="evidence" value="ECO:0007669"/>
    <property type="project" value="UniProtKB-SubCell"/>
</dbReference>
<evidence type="ECO:0000313" key="16">
    <source>
        <dbReference type="Proteomes" id="UP000094296"/>
    </source>
</evidence>
<comment type="caution">
    <text evidence="15">The sequence shown here is derived from an EMBL/GenBank/DDBJ whole genome shotgun (WGS) entry which is preliminary data.</text>
</comment>
<evidence type="ECO:0000256" key="3">
    <source>
        <dbReference type="ARBA" id="ARBA00005133"/>
    </source>
</evidence>
<feature type="active site" description="Proton acceptor" evidence="12">
    <location>
        <position position="10"/>
    </location>
</feature>
<name>A0A1E5G432_9FIRM</name>
<comment type="catalytic activity">
    <reaction evidence="1 12 14">
        <text>1-(5-phospho-beta-D-ribosyl)-5-[(5-phospho-beta-D-ribosylamino)methylideneamino]imidazole-4-carboxamide = 5-[(5-phospho-1-deoxy-D-ribulos-1-ylimino)methylamino]-1-(5-phospho-beta-D-ribosyl)imidazole-4-carboxamide</text>
        <dbReference type="Rhea" id="RHEA:15469"/>
        <dbReference type="ChEBI" id="CHEBI:58435"/>
        <dbReference type="ChEBI" id="CHEBI:58525"/>
        <dbReference type="EC" id="5.3.1.16"/>
    </reaction>
</comment>
<dbReference type="Gene3D" id="3.20.20.70">
    <property type="entry name" value="Aldolase class I"/>
    <property type="match status" value="1"/>
</dbReference>
<dbReference type="PANTHER" id="PTHR43090:SF2">
    <property type="entry name" value="1-(5-PHOSPHORIBOSYL)-5-[(5-PHOSPHORIBOSYLAMINO)METHYLIDENEAMINO] IMIDAZOLE-4-CARBOXAMIDE ISOMERASE"/>
    <property type="match status" value="1"/>
</dbReference>
<keyword evidence="7 12" id="KW-0963">Cytoplasm</keyword>
<dbReference type="AlphaFoldDB" id="A0A1E5G432"/>
<evidence type="ECO:0000313" key="15">
    <source>
        <dbReference type="EMBL" id="OEF97842.1"/>
    </source>
</evidence>
<dbReference type="InterPro" id="IPR013785">
    <property type="entry name" value="Aldolase_TIM"/>
</dbReference>
<dbReference type="RefSeq" id="WP_069642473.1">
    <property type="nucleotide sequence ID" value="NZ_MIJE01000003.1"/>
</dbReference>
<sequence length="249" mass="27161">MTFTIYPAIDMRDGKCVRLFKGDFNQETVYHQNPVEVYKTWVEQGAKFVHVVDLDGAKDGRPAHLEVATGMVQAGIEDGKQIPIQYGGGIRSMETLKQVLEAGVNRAILGTSAVEDKAFVKEALETYGERVVIGLDCRNGYVATKGWLETAEVKATDVAKELKEWGARLFVYTDISRDGTLTGPNIEEMVHFATEAQVDVIASGGVSNMQDLKDLTAVKDKGIVGAIVGKALYTDAVTLKQVKEEGIEC</sequence>
<evidence type="ECO:0000256" key="9">
    <source>
        <dbReference type="ARBA" id="ARBA00023102"/>
    </source>
</evidence>
<keyword evidence="8 12" id="KW-0028">Amino-acid biosynthesis</keyword>
<dbReference type="STRING" id="766136.BHF68_13510"/>
<dbReference type="PANTHER" id="PTHR43090">
    <property type="entry name" value="1-(5-PHOSPHORIBOSYL)-5-[(5-PHOSPHORIBOSYLAMINO)METHYLIDENEAMINO] IMIDAZOLE-4-CARBOXAMIDE ISOMERASE"/>
    <property type="match status" value="1"/>
</dbReference>
<dbReference type="EC" id="5.3.1.16" evidence="5 12"/>
<dbReference type="InterPro" id="IPR011060">
    <property type="entry name" value="RibuloseP-bd_barrel"/>
</dbReference>
<gene>
    <name evidence="12" type="primary">hisA</name>
    <name evidence="15" type="ORF">BHF68_13510</name>
</gene>
<evidence type="ECO:0000256" key="8">
    <source>
        <dbReference type="ARBA" id="ARBA00022605"/>
    </source>
</evidence>
<dbReference type="UniPathway" id="UPA00031">
    <property type="reaction ID" value="UER00009"/>
</dbReference>
<organism evidence="15 16">
    <name type="scientific">Desulfuribacillus alkaliarsenatis</name>
    <dbReference type="NCBI Taxonomy" id="766136"/>
    <lineage>
        <taxon>Bacteria</taxon>
        <taxon>Bacillati</taxon>
        <taxon>Bacillota</taxon>
        <taxon>Desulfuribacillia</taxon>
        <taxon>Desulfuribacillales</taxon>
        <taxon>Desulfuribacillaceae</taxon>
        <taxon>Desulfuribacillus</taxon>
    </lineage>
</organism>
<dbReference type="CDD" id="cd04732">
    <property type="entry name" value="HisA"/>
    <property type="match status" value="1"/>
</dbReference>
<evidence type="ECO:0000256" key="4">
    <source>
        <dbReference type="ARBA" id="ARBA00009667"/>
    </source>
</evidence>
<keyword evidence="10 12" id="KW-0413">Isomerase</keyword>
<reference evidence="15 16" key="1">
    <citation type="submission" date="2016-09" db="EMBL/GenBank/DDBJ databases">
        <title>Draft genome sequence for the type strain of Desulfuribacillus alkaliarsenatis AHT28, an obligately anaerobic, sulfidogenic bacterium isolated from Russian soda lake sediments.</title>
        <authorList>
            <person name="Abin C.A."/>
            <person name="Hollibaugh J.T."/>
        </authorList>
    </citation>
    <scope>NUCLEOTIDE SEQUENCE [LARGE SCALE GENOMIC DNA]</scope>
    <source>
        <strain evidence="15 16">AHT28</strain>
    </source>
</reference>
<dbReference type="OrthoDB" id="9807749at2"/>
<dbReference type="GO" id="GO:0000162">
    <property type="term" value="P:L-tryptophan biosynthetic process"/>
    <property type="evidence" value="ECO:0007669"/>
    <property type="project" value="TreeGrafter"/>
</dbReference>
<dbReference type="HAMAP" id="MF_01014">
    <property type="entry name" value="HisA"/>
    <property type="match status" value="1"/>
</dbReference>
<comment type="subcellular location">
    <subcellularLocation>
        <location evidence="2 12 14">Cytoplasm</location>
    </subcellularLocation>
</comment>
<accession>A0A1E5G432</accession>
<keyword evidence="16" id="KW-1185">Reference proteome</keyword>
<comment type="pathway">
    <text evidence="3 12 14">Amino-acid biosynthesis; L-histidine biosynthesis; L-histidine from 5-phospho-alpha-D-ribose 1-diphosphate: step 4/9.</text>
</comment>
<dbReference type="GO" id="GO:0000105">
    <property type="term" value="P:L-histidine biosynthetic process"/>
    <property type="evidence" value="ECO:0007669"/>
    <property type="project" value="UniProtKB-UniRule"/>
</dbReference>
<dbReference type="InterPro" id="IPR006062">
    <property type="entry name" value="His_biosynth"/>
</dbReference>
<dbReference type="InterPro" id="IPR023016">
    <property type="entry name" value="HisA/PriA"/>
</dbReference>
<dbReference type="EMBL" id="MIJE01000003">
    <property type="protein sequence ID" value="OEF97842.1"/>
    <property type="molecule type" value="Genomic_DNA"/>
</dbReference>
<dbReference type="InterPro" id="IPR006063">
    <property type="entry name" value="HisA_bact_arch"/>
</dbReference>
<dbReference type="Proteomes" id="UP000094296">
    <property type="component" value="Unassembled WGS sequence"/>
</dbReference>
<dbReference type="GO" id="GO:0003949">
    <property type="term" value="F:1-(5-phosphoribosyl)-5-[(5-phosphoribosylamino)methylideneamino]imidazole-4-carboxamide isomerase activity"/>
    <property type="evidence" value="ECO:0007669"/>
    <property type="project" value="UniProtKB-UniRule"/>
</dbReference>
<evidence type="ECO:0000256" key="14">
    <source>
        <dbReference type="RuleBase" id="RU003658"/>
    </source>
</evidence>
<dbReference type="SUPFAM" id="SSF51366">
    <property type="entry name" value="Ribulose-phoshate binding barrel"/>
    <property type="match status" value="1"/>
</dbReference>
<protein>
    <recommendedName>
        <fullName evidence="6 12">1-(5-phosphoribosyl)-5-[(5-phosphoribosylamino)methylideneamino] imidazole-4-carboxamide isomerase</fullName>
        <ecNumber evidence="5 12">5.3.1.16</ecNumber>
    </recommendedName>
    <alternativeName>
        <fullName evidence="11 12">Phosphoribosylformimino-5-aminoimidazole carboxamide ribotide isomerase</fullName>
    </alternativeName>
</protein>
<evidence type="ECO:0000256" key="6">
    <source>
        <dbReference type="ARBA" id="ARBA00018464"/>
    </source>
</evidence>
<dbReference type="NCBIfam" id="TIGR00007">
    <property type="entry name" value="1-(5-phosphoribosyl)-5-[(5-phosphoribosylamino)methylideneamino]imidazole-4-carboxamide isomerase"/>
    <property type="match status" value="1"/>
</dbReference>
<dbReference type="FunFam" id="3.20.20.70:FF:000009">
    <property type="entry name" value="1-(5-phosphoribosyl)-5-[(5-phosphoribosylamino)methylideneamino] imidazole-4-carboxamide isomerase"/>
    <property type="match status" value="1"/>
</dbReference>